<organism evidence="2 3">
    <name type="scientific">Herbiconiux daphne</name>
    <dbReference type="NCBI Taxonomy" id="2970914"/>
    <lineage>
        <taxon>Bacteria</taxon>
        <taxon>Bacillati</taxon>
        <taxon>Actinomycetota</taxon>
        <taxon>Actinomycetes</taxon>
        <taxon>Micrococcales</taxon>
        <taxon>Microbacteriaceae</taxon>
        <taxon>Herbiconiux</taxon>
    </lineage>
</organism>
<dbReference type="EMBL" id="JANLCJ010000004">
    <property type="protein sequence ID" value="MCS5734683.1"/>
    <property type="molecule type" value="Genomic_DNA"/>
</dbReference>
<dbReference type="Proteomes" id="UP001165586">
    <property type="component" value="Unassembled WGS sequence"/>
</dbReference>
<reference evidence="2" key="1">
    <citation type="submission" date="2022-08" db="EMBL/GenBank/DDBJ databases">
        <authorList>
            <person name="Deng Y."/>
            <person name="Han X.-F."/>
            <person name="Zhang Y.-Q."/>
        </authorList>
    </citation>
    <scope>NUCLEOTIDE SEQUENCE</scope>
    <source>
        <strain evidence="2">CPCC 203386</strain>
    </source>
</reference>
<evidence type="ECO:0008006" key="4">
    <source>
        <dbReference type="Google" id="ProtNLM"/>
    </source>
</evidence>
<comment type="caution">
    <text evidence="2">The sequence shown here is derived from an EMBL/GenBank/DDBJ whole genome shotgun (WGS) entry which is preliminary data.</text>
</comment>
<name>A0ABT2H434_9MICO</name>
<keyword evidence="1" id="KW-0472">Membrane</keyword>
<evidence type="ECO:0000313" key="3">
    <source>
        <dbReference type="Proteomes" id="UP001165586"/>
    </source>
</evidence>
<keyword evidence="3" id="KW-1185">Reference proteome</keyword>
<sequence length="99" mass="10721">MSDLVSLFPILFVVVAAIIAVVFVVVIVSVVANARRVRRSGHNPLTLQADLATKLLDSDALSAERSTEERLGELDRLRASAAISPDEYQAARARVLAQH</sequence>
<keyword evidence="1" id="KW-1133">Transmembrane helix</keyword>
<proteinExistence type="predicted"/>
<evidence type="ECO:0000256" key="1">
    <source>
        <dbReference type="SAM" id="Phobius"/>
    </source>
</evidence>
<dbReference type="RefSeq" id="WP_259539548.1">
    <property type="nucleotide sequence ID" value="NZ_JANLCJ010000004.1"/>
</dbReference>
<accession>A0ABT2H434</accession>
<protein>
    <recommendedName>
        <fullName evidence="4">SHOCT domain-containing protein</fullName>
    </recommendedName>
</protein>
<gene>
    <name evidence="2" type="ORF">N1032_13135</name>
</gene>
<evidence type="ECO:0000313" key="2">
    <source>
        <dbReference type="EMBL" id="MCS5734683.1"/>
    </source>
</evidence>
<keyword evidence="1" id="KW-0812">Transmembrane</keyword>
<feature type="transmembrane region" description="Helical" evidence="1">
    <location>
        <begin position="6"/>
        <end position="32"/>
    </location>
</feature>